<protein>
    <submittedName>
        <fullName evidence="1">Uncharacterized protein</fullName>
    </submittedName>
</protein>
<dbReference type="Proteomes" id="UP000549394">
    <property type="component" value="Unassembled WGS sequence"/>
</dbReference>
<dbReference type="Pfam" id="PF13385">
    <property type="entry name" value="Laminin_G_3"/>
    <property type="match status" value="1"/>
</dbReference>
<gene>
    <name evidence="1" type="ORF">DGYR_LOCUS10133</name>
</gene>
<proteinExistence type="predicted"/>
<comment type="caution">
    <text evidence="1">The sequence shown here is derived from an EMBL/GenBank/DDBJ whole genome shotgun (WGS) entry which is preliminary data.</text>
</comment>
<keyword evidence="2" id="KW-1185">Reference proteome</keyword>
<dbReference type="AlphaFoldDB" id="A0A7I8W680"/>
<organism evidence="1 2">
    <name type="scientific">Dimorphilus gyrociliatus</name>
    <dbReference type="NCBI Taxonomy" id="2664684"/>
    <lineage>
        <taxon>Eukaryota</taxon>
        <taxon>Metazoa</taxon>
        <taxon>Spiralia</taxon>
        <taxon>Lophotrochozoa</taxon>
        <taxon>Annelida</taxon>
        <taxon>Polychaeta</taxon>
        <taxon>Polychaeta incertae sedis</taxon>
        <taxon>Dinophilidae</taxon>
        <taxon>Dimorphilus</taxon>
    </lineage>
</organism>
<dbReference type="SUPFAM" id="SSF49899">
    <property type="entry name" value="Concanavalin A-like lectins/glucanases"/>
    <property type="match status" value="1"/>
</dbReference>
<dbReference type="InterPro" id="IPR013320">
    <property type="entry name" value="ConA-like_dom_sf"/>
</dbReference>
<evidence type="ECO:0000313" key="1">
    <source>
        <dbReference type="EMBL" id="CAD5122307.1"/>
    </source>
</evidence>
<name>A0A7I8W680_9ANNE</name>
<evidence type="ECO:0000313" key="2">
    <source>
        <dbReference type="Proteomes" id="UP000549394"/>
    </source>
</evidence>
<dbReference type="PROSITE" id="PS00289">
    <property type="entry name" value="PTX_1"/>
    <property type="match status" value="1"/>
</dbReference>
<accession>A0A7I8W680</accession>
<dbReference type="InterPro" id="IPR030476">
    <property type="entry name" value="Pentaxin_CS"/>
</dbReference>
<reference evidence="1 2" key="1">
    <citation type="submission" date="2020-08" db="EMBL/GenBank/DDBJ databases">
        <authorList>
            <person name="Hejnol A."/>
        </authorList>
    </citation>
    <scope>NUCLEOTIDE SEQUENCE [LARGE SCALE GENOMIC DNA]</scope>
</reference>
<sequence length="274" mass="32010">MKRKLWKFYTRLLLFYCFMTAFTKGDNARYYYWSFDEGEFNGIGETPAISGEDASNEIQLSSSDIVSGKSLNFSTNYYIDLTTRRDECLLSPDLCVNGHTYCLWVKTLQNTSGWHYYFTNGGNIEDSKGVSFYHFNGDLVIKLSDGSFYYFLYHSIDFNKFWNHYCWTWNTSSPIELFINGTSATKSTSKQSKNVSTSKTFPLRFGANCEYSHPSIYNHYYASSLFDEFWFWEVQKSKEFVLNAFQLTLEFINQGMLIQSSVMLFIINNPPHKQ</sequence>
<dbReference type="EMBL" id="CAJFCJ010000017">
    <property type="protein sequence ID" value="CAD5122307.1"/>
    <property type="molecule type" value="Genomic_DNA"/>
</dbReference>
<dbReference type="Gene3D" id="2.60.120.200">
    <property type="match status" value="1"/>
</dbReference>